<dbReference type="EMBL" id="UXUI01010385">
    <property type="protein sequence ID" value="VDD95173.1"/>
    <property type="molecule type" value="Genomic_DNA"/>
</dbReference>
<evidence type="ECO:0000259" key="11">
    <source>
        <dbReference type="PROSITE" id="PS50922"/>
    </source>
</evidence>
<feature type="transmembrane region" description="Helical" evidence="10">
    <location>
        <begin position="36"/>
        <end position="58"/>
    </location>
</feature>
<sequence length="351" mass="41531">MVDSRRSVGSRGKKSSPPVFSHDFVIQNHGDIMSCIVMFIVMGLFFQVTTPLATVFIIPQYNETIEPTVAGTVRQSYFGIGPKDLFAIFFYTVGWIVVHAILQEHIFDKLQRKLHLSKSKMRCILHDLRLYADITKLWVGYPETHRLLTLHAKLFFIFQIAYWIHQFPEYYFQKVRKDDMRLRTVYSLIFLVFITTGYFLNFNRLTVTLLFFEYISQAVFHTTRLFHFSEKWNISKTGFKLWNIVFVVVRLISAVITVLTLWYGHRTIEVPYIDIATGNYNTAFIRLNSMLCILFLQLLMLFNFVKFHLHRIRERRSKQKPVKVPRTQNKKKKSVADDQSSENDQRRKKTN</sequence>
<dbReference type="PANTHER" id="PTHR12371">
    <property type="entry name" value="TRANSLOCATION ASSOCIATED MEMBRANE PROTEIN"/>
    <property type="match status" value="1"/>
</dbReference>
<dbReference type="OrthoDB" id="3053196at2759"/>
<gene>
    <name evidence="12" type="ORF">EVEC_LOCUS9924</name>
</gene>
<reference evidence="14" key="1">
    <citation type="submission" date="2017-02" db="UniProtKB">
        <authorList>
            <consortium name="WormBaseParasite"/>
        </authorList>
    </citation>
    <scope>IDENTIFICATION</scope>
</reference>
<evidence type="ECO:0000313" key="12">
    <source>
        <dbReference type="EMBL" id="VDD95173.1"/>
    </source>
</evidence>
<dbReference type="PANTHER" id="PTHR12371:SF11">
    <property type="entry name" value="TRANSLOCATING CHAIN-ASSOCIATED MEMBRANE PROTEIN"/>
    <property type="match status" value="1"/>
</dbReference>
<accession>A0A0N4VIC8</accession>
<feature type="transmembrane region" description="Helical" evidence="10">
    <location>
        <begin position="185"/>
        <end position="202"/>
    </location>
</feature>
<feature type="region of interest" description="Disordered" evidence="9">
    <location>
        <begin position="316"/>
        <end position="351"/>
    </location>
</feature>
<feature type="compositionally biased region" description="Basic residues" evidence="9">
    <location>
        <begin position="316"/>
        <end position="333"/>
    </location>
</feature>
<reference evidence="12 13" key="2">
    <citation type="submission" date="2018-10" db="EMBL/GenBank/DDBJ databases">
        <authorList>
            <consortium name="Pathogen Informatics"/>
        </authorList>
    </citation>
    <scope>NUCLEOTIDE SEQUENCE [LARGE SCALE GENOMIC DNA]</scope>
</reference>
<dbReference type="Pfam" id="PF03798">
    <property type="entry name" value="TRAM_LAG1_CLN8"/>
    <property type="match status" value="1"/>
</dbReference>
<protein>
    <submittedName>
        <fullName evidence="14">TLC domain-containing protein</fullName>
    </submittedName>
</protein>
<evidence type="ECO:0000256" key="4">
    <source>
        <dbReference type="ARBA" id="ARBA00022692"/>
    </source>
</evidence>
<dbReference type="PROSITE" id="PS50922">
    <property type="entry name" value="TLC"/>
    <property type="match status" value="1"/>
</dbReference>
<keyword evidence="7 8" id="KW-0472">Membrane</keyword>
<dbReference type="GO" id="GO:0005789">
    <property type="term" value="C:endoplasmic reticulum membrane"/>
    <property type="evidence" value="ECO:0007669"/>
    <property type="project" value="TreeGrafter"/>
</dbReference>
<evidence type="ECO:0000313" key="13">
    <source>
        <dbReference type="Proteomes" id="UP000274131"/>
    </source>
</evidence>
<evidence type="ECO:0000256" key="5">
    <source>
        <dbReference type="ARBA" id="ARBA00022927"/>
    </source>
</evidence>
<feature type="transmembrane region" description="Helical" evidence="10">
    <location>
        <begin position="241"/>
        <end position="263"/>
    </location>
</feature>
<dbReference type="InterPro" id="IPR016447">
    <property type="entry name" value="Translocation_assoc_membrane"/>
</dbReference>
<comment type="similarity">
    <text evidence="2">Belongs to the TRAM family.</text>
</comment>
<keyword evidence="13" id="KW-1185">Reference proteome</keyword>
<dbReference type="WBParaSite" id="EVEC_0001058101-mRNA-1">
    <property type="protein sequence ID" value="EVEC_0001058101-mRNA-1"/>
    <property type="gene ID" value="EVEC_0001058101"/>
</dbReference>
<evidence type="ECO:0000256" key="8">
    <source>
        <dbReference type="PROSITE-ProRule" id="PRU00205"/>
    </source>
</evidence>
<dbReference type="Proteomes" id="UP000274131">
    <property type="component" value="Unassembled WGS sequence"/>
</dbReference>
<dbReference type="AlphaFoldDB" id="A0A0N4VIC8"/>
<organism evidence="14">
    <name type="scientific">Enterobius vermicularis</name>
    <name type="common">Human pinworm</name>
    <dbReference type="NCBI Taxonomy" id="51028"/>
    <lineage>
        <taxon>Eukaryota</taxon>
        <taxon>Metazoa</taxon>
        <taxon>Ecdysozoa</taxon>
        <taxon>Nematoda</taxon>
        <taxon>Chromadorea</taxon>
        <taxon>Rhabditida</taxon>
        <taxon>Spirurina</taxon>
        <taxon>Oxyuridomorpha</taxon>
        <taxon>Oxyuroidea</taxon>
        <taxon>Oxyuridae</taxon>
        <taxon>Enterobius</taxon>
    </lineage>
</organism>
<evidence type="ECO:0000256" key="7">
    <source>
        <dbReference type="ARBA" id="ARBA00023136"/>
    </source>
</evidence>
<proteinExistence type="inferred from homology"/>
<keyword evidence="5" id="KW-0653">Protein transport</keyword>
<evidence type="ECO:0000313" key="14">
    <source>
        <dbReference type="WBParaSite" id="EVEC_0001058101-mRNA-1"/>
    </source>
</evidence>
<keyword evidence="6 10" id="KW-1133">Transmembrane helix</keyword>
<comment type="subcellular location">
    <subcellularLocation>
        <location evidence="1">Membrane</location>
        <topology evidence="1">Multi-pass membrane protein</topology>
    </subcellularLocation>
</comment>
<name>A0A0N4VIC8_ENTVE</name>
<keyword evidence="4 8" id="KW-0812">Transmembrane</keyword>
<feature type="transmembrane region" description="Helical" evidence="10">
    <location>
        <begin position="208"/>
        <end position="229"/>
    </location>
</feature>
<feature type="transmembrane region" description="Helical" evidence="10">
    <location>
        <begin position="283"/>
        <end position="305"/>
    </location>
</feature>
<dbReference type="InterPro" id="IPR006634">
    <property type="entry name" value="TLC-dom"/>
</dbReference>
<evidence type="ECO:0000256" key="2">
    <source>
        <dbReference type="ARBA" id="ARBA00005999"/>
    </source>
</evidence>
<feature type="domain" description="TLC" evidence="11">
    <location>
        <begin position="108"/>
        <end position="313"/>
    </location>
</feature>
<evidence type="ECO:0000256" key="10">
    <source>
        <dbReference type="SAM" id="Phobius"/>
    </source>
</evidence>
<evidence type="ECO:0000256" key="3">
    <source>
        <dbReference type="ARBA" id="ARBA00022448"/>
    </source>
</evidence>
<evidence type="ECO:0000256" key="6">
    <source>
        <dbReference type="ARBA" id="ARBA00022989"/>
    </source>
</evidence>
<evidence type="ECO:0000256" key="9">
    <source>
        <dbReference type="SAM" id="MobiDB-lite"/>
    </source>
</evidence>
<dbReference type="SMART" id="SM00724">
    <property type="entry name" value="TLC"/>
    <property type="match status" value="1"/>
</dbReference>
<feature type="transmembrane region" description="Helical" evidence="10">
    <location>
        <begin position="85"/>
        <end position="102"/>
    </location>
</feature>
<dbReference type="GO" id="GO:0045048">
    <property type="term" value="P:protein insertion into ER membrane"/>
    <property type="evidence" value="ECO:0007669"/>
    <property type="project" value="TreeGrafter"/>
</dbReference>
<dbReference type="STRING" id="51028.A0A0N4VIC8"/>
<keyword evidence="3" id="KW-0813">Transport</keyword>
<dbReference type="GO" id="GO:0006616">
    <property type="term" value="P:SRP-dependent cotranslational protein targeting to membrane, translocation"/>
    <property type="evidence" value="ECO:0007669"/>
    <property type="project" value="InterPro"/>
</dbReference>
<evidence type="ECO:0000256" key="1">
    <source>
        <dbReference type="ARBA" id="ARBA00004141"/>
    </source>
</evidence>